<dbReference type="STRING" id="946078.GA0070622_3613"/>
<dbReference type="InterPro" id="IPR036390">
    <property type="entry name" value="WH_DNA-bd_sf"/>
</dbReference>
<keyword evidence="2 5" id="KW-0238">DNA-binding</keyword>
<name>A0A1A9BAP8_9ACTN</name>
<dbReference type="GO" id="GO:0003700">
    <property type="term" value="F:DNA-binding transcription factor activity"/>
    <property type="evidence" value="ECO:0007669"/>
    <property type="project" value="InterPro"/>
</dbReference>
<feature type="domain" description="HTH gntR-type" evidence="4">
    <location>
        <begin position="37"/>
        <end position="104"/>
    </location>
</feature>
<dbReference type="PROSITE" id="PS50949">
    <property type="entry name" value="HTH_GNTR"/>
    <property type="match status" value="1"/>
</dbReference>
<keyword evidence="3" id="KW-0804">Transcription</keyword>
<dbReference type="InterPro" id="IPR008920">
    <property type="entry name" value="TF_FadR/GntR_C"/>
</dbReference>
<protein>
    <submittedName>
        <fullName evidence="5">DNA-binding transcriptional regulator, GntR family</fullName>
    </submittedName>
</protein>
<evidence type="ECO:0000256" key="2">
    <source>
        <dbReference type="ARBA" id="ARBA00023125"/>
    </source>
</evidence>
<organism evidence="5 6">
    <name type="scientific">Micromonospora sediminicola</name>
    <dbReference type="NCBI Taxonomy" id="946078"/>
    <lineage>
        <taxon>Bacteria</taxon>
        <taxon>Bacillati</taxon>
        <taxon>Actinomycetota</taxon>
        <taxon>Actinomycetes</taxon>
        <taxon>Micromonosporales</taxon>
        <taxon>Micromonosporaceae</taxon>
        <taxon>Micromonospora</taxon>
    </lineage>
</organism>
<dbReference type="Gene3D" id="1.10.10.10">
    <property type="entry name" value="Winged helix-like DNA-binding domain superfamily/Winged helix DNA-binding domain"/>
    <property type="match status" value="1"/>
</dbReference>
<evidence type="ECO:0000256" key="1">
    <source>
        <dbReference type="ARBA" id="ARBA00023015"/>
    </source>
</evidence>
<evidence type="ECO:0000256" key="3">
    <source>
        <dbReference type="ARBA" id="ARBA00023163"/>
    </source>
</evidence>
<dbReference type="PRINTS" id="PR00035">
    <property type="entry name" value="HTHGNTR"/>
</dbReference>
<dbReference type="GO" id="GO:0003677">
    <property type="term" value="F:DNA binding"/>
    <property type="evidence" value="ECO:0007669"/>
    <property type="project" value="UniProtKB-KW"/>
</dbReference>
<gene>
    <name evidence="5" type="ORF">GA0070622_3613</name>
</gene>
<dbReference type="Proteomes" id="UP000199558">
    <property type="component" value="Unassembled WGS sequence"/>
</dbReference>
<dbReference type="CDD" id="cd07377">
    <property type="entry name" value="WHTH_GntR"/>
    <property type="match status" value="1"/>
</dbReference>
<dbReference type="InterPro" id="IPR000524">
    <property type="entry name" value="Tscrpt_reg_HTH_GntR"/>
</dbReference>
<proteinExistence type="predicted"/>
<dbReference type="SUPFAM" id="SSF48008">
    <property type="entry name" value="GntR ligand-binding domain-like"/>
    <property type="match status" value="1"/>
</dbReference>
<dbReference type="EMBL" id="FLRH01000003">
    <property type="protein sequence ID" value="SBT66590.1"/>
    <property type="molecule type" value="Genomic_DNA"/>
</dbReference>
<dbReference type="PANTHER" id="PTHR43537:SF24">
    <property type="entry name" value="GLUCONATE OPERON TRANSCRIPTIONAL REPRESSOR"/>
    <property type="match status" value="1"/>
</dbReference>
<dbReference type="Gene3D" id="1.20.120.530">
    <property type="entry name" value="GntR ligand-binding domain-like"/>
    <property type="match status" value="1"/>
</dbReference>
<keyword evidence="6" id="KW-1185">Reference proteome</keyword>
<dbReference type="Pfam" id="PF07729">
    <property type="entry name" value="FCD"/>
    <property type="match status" value="1"/>
</dbReference>
<sequence length="244" mass="26471">MARATLPGAGGARPLAAAHHRYMTHPSPVAGARPAVPSAAERAYRHLKQAILEQVYPGGQLVSEGEIAEATGVSRTPVREALLRLESEGLVRLYPKRGALIRPVSAREIADVIEARRLVELHAAERVWPRRAALRADLARWLDEMRRAHAAGDLTALMAADRAFHAAVVEAAGNEILAELYHRLRDRQLRMGEASFRLSPGWAEVALAEHADQLAALDGDDPQAWRDAVAGHIDTAATMLGALR</sequence>
<dbReference type="SMART" id="SM00895">
    <property type="entry name" value="FCD"/>
    <property type="match status" value="1"/>
</dbReference>
<evidence type="ECO:0000313" key="5">
    <source>
        <dbReference type="EMBL" id="SBT66590.1"/>
    </source>
</evidence>
<dbReference type="PANTHER" id="PTHR43537">
    <property type="entry name" value="TRANSCRIPTIONAL REGULATOR, GNTR FAMILY"/>
    <property type="match status" value="1"/>
</dbReference>
<evidence type="ECO:0000313" key="6">
    <source>
        <dbReference type="Proteomes" id="UP000199558"/>
    </source>
</evidence>
<dbReference type="SMART" id="SM00345">
    <property type="entry name" value="HTH_GNTR"/>
    <property type="match status" value="1"/>
</dbReference>
<dbReference type="InterPro" id="IPR011711">
    <property type="entry name" value="GntR_C"/>
</dbReference>
<accession>A0A1A9BAP8</accession>
<dbReference type="Pfam" id="PF00392">
    <property type="entry name" value="GntR"/>
    <property type="match status" value="1"/>
</dbReference>
<keyword evidence="1" id="KW-0805">Transcription regulation</keyword>
<reference evidence="6" key="1">
    <citation type="submission" date="2016-06" db="EMBL/GenBank/DDBJ databases">
        <authorList>
            <person name="Varghese N."/>
            <person name="Submissions Spin"/>
        </authorList>
    </citation>
    <scope>NUCLEOTIDE SEQUENCE [LARGE SCALE GENOMIC DNA]</scope>
    <source>
        <strain evidence="6">DSM 45794</strain>
    </source>
</reference>
<dbReference type="SUPFAM" id="SSF46785">
    <property type="entry name" value="Winged helix' DNA-binding domain"/>
    <property type="match status" value="1"/>
</dbReference>
<evidence type="ECO:0000259" key="4">
    <source>
        <dbReference type="PROSITE" id="PS50949"/>
    </source>
</evidence>
<dbReference type="InterPro" id="IPR036388">
    <property type="entry name" value="WH-like_DNA-bd_sf"/>
</dbReference>
<dbReference type="AlphaFoldDB" id="A0A1A9BAP8"/>